<dbReference type="CDD" id="cd01347">
    <property type="entry name" value="ligand_gated_channel"/>
    <property type="match status" value="1"/>
</dbReference>
<evidence type="ECO:0000256" key="7">
    <source>
        <dbReference type="ARBA" id="ARBA00023237"/>
    </source>
</evidence>
<evidence type="ECO:0000256" key="8">
    <source>
        <dbReference type="PROSITE-ProRule" id="PRU01360"/>
    </source>
</evidence>
<dbReference type="STRING" id="1400863.BN873_100035"/>
<keyword evidence="7 8" id="KW-0998">Cell outer membrane</keyword>
<keyword evidence="10" id="KW-0732">Signal</keyword>
<reference evidence="13" key="1">
    <citation type="submission" date="2013-07" db="EMBL/GenBank/DDBJ databases">
        <authorList>
            <person name="McIlroy S."/>
        </authorList>
    </citation>
    <scope>NUCLEOTIDE SEQUENCE [LARGE SCALE GENOMIC DNA]</scope>
    <source>
        <strain evidence="13">Run_A_D11</strain>
    </source>
</reference>
<organism evidence="13 14">
    <name type="scientific">Candidatus Competibacter denitrificans Run_A_D11</name>
    <dbReference type="NCBI Taxonomy" id="1400863"/>
    <lineage>
        <taxon>Bacteria</taxon>
        <taxon>Pseudomonadati</taxon>
        <taxon>Pseudomonadota</taxon>
        <taxon>Gammaproteobacteria</taxon>
        <taxon>Candidatus Competibacteraceae</taxon>
        <taxon>Candidatus Competibacter</taxon>
    </lineage>
</organism>
<dbReference type="GO" id="GO:0009279">
    <property type="term" value="C:cell outer membrane"/>
    <property type="evidence" value="ECO:0007669"/>
    <property type="project" value="UniProtKB-SubCell"/>
</dbReference>
<reference evidence="13" key="2">
    <citation type="submission" date="2014-03" db="EMBL/GenBank/DDBJ databases">
        <title>Candidatus Competibacter-lineage genomes retrieved from metagenomes reveal functional metabolic diversity.</title>
        <authorList>
            <person name="McIlroy S.J."/>
            <person name="Albertsen M."/>
            <person name="Andresen E.K."/>
            <person name="Saunders A.M."/>
            <person name="Kristiansen R."/>
            <person name="Stokholm-Bjerregaard M."/>
            <person name="Nielsen K.L."/>
            <person name="Nielsen P.H."/>
        </authorList>
    </citation>
    <scope>NUCLEOTIDE SEQUENCE</scope>
    <source>
        <strain evidence="13">Run_A_D11</strain>
    </source>
</reference>
<evidence type="ECO:0000259" key="11">
    <source>
        <dbReference type="Pfam" id="PF00593"/>
    </source>
</evidence>
<dbReference type="EMBL" id="CBTJ020000002">
    <property type="protein sequence ID" value="CDI01023.1"/>
    <property type="molecule type" value="Genomic_DNA"/>
</dbReference>
<dbReference type="OrthoDB" id="9758929at2"/>
<comment type="caution">
    <text evidence="13">The sequence shown here is derived from an EMBL/GenBank/DDBJ whole genome shotgun (WGS) entry which is preliminary data.</text>
</comment>
<keyword evidence="13" id="KW-0675">Receptor</keyword>
<keyword evidence="5 9" id="KW-0798">TonB box</keyword>
<evidence type="ECO:0000256" key="1">
    <source>
        <dbReference type="ARBA" id="ARBA00004571"/>
    </source>
</evidence>
<feature type="domain" description="TonB-dependent receptor-like beta-barrel" evidence="11">
    <location>
        <begin position="231"/>
        <end position="650"/>
    </location>
</feature>
<protein>
    <submittedName>
        <fullName evidence="13">TonB-dependent receptor, plug</fullName>
    </submittedName>
</protein>
<dbReference type="InterPro" id="IPR036942">
    <property type="entry name" value="Beta-barrel_TonB_sf"/>
</dbReference>
<feature type="signal peptide" evidence="10">
    <location>
        <begin position="1"/>
        <end position="32"/>
    </location>
</feature>
<keyword evidence="4 8" id="KW-0812">Transmembrane</keyword>
<dbReference type="InterPro" id="IPR037066">
    <property type="entry name" value="Plug_dom_sf"/>
</dbReference>
<evidence type="ECO:0000256" key="3">
    <source>
        <dbReference type="ARBA" id="ARBA00022452"/>
    </source>
</evidence>
<dbReference type="PANTHER" id="PTHR30069">
    <property type="entry name" value="TONB-DEPENDENT OUTER MEMBRANE RECEPTOR"/>
    <property type="match status" value="1"/>
</dbReference>
<accession>W6MB17</accession>
<feature type="chain" id="PRO_5004880083" evidence="10">
    <location>
        <begin position="33"/>
        <end position="681"/>
    </location>
</feature>
<dbReference type="AlphaFoldDB" id="W6MB17"/>
<dbReference type="Proteomes" id="UP000035760">
    <property type="component" value="Unassembled WGS sequence"/>
</dbReference>
<dbReference type="InterPro" id="IPR039426">
    <property type="entry name" value="TonB-dep_rcpt-like"/>
</dbReference>
<feature type="domain" description="TonB-dependent receptor plug" evidence="12">
    <location>
        <begin position="60"/>
        <end position="169"/>
    </location>
</feature>
<evidence type="ECO:0000256" key="2">
    <source>
        <dbReference type="ARBA" id="ARBA00022448"/>
    </source>
</evidence>
<dbReference type="Gene3D" id="2.170.130.10">
    <property type="entry name" value="TonB-dependent receptor, plug domain"/>
    <property type="match status" value="1"/>
</dbReference>
<proteinExistence type="inferred from homology"/>
<dbReference type="SUPFAM" id="SSF56935">
    <property type="entry name" value="Porins"/>
    <property type="match status" value="1"/>
</dbReference>
<dbReference type="InterPro" id="IPR000531">
    <property type="entry name" value="Beta-barrel_TonB"/>
</dbReference>
<comment type="subcellular location">
    <subcellularLocation>
        <location evidence="1 8">Cell outer membrane</location>
        <topology evidence="1 8">Multi-pass membrane protein</topology>
    </subcellularLocation>
</comment>
<name>W6MB17_9GAMM</name>
<evidence type="ECO:0000313" key="14">
    <source>
        <dbReference type="Proteomes" id="UP000035760"/>
    </source>
</evidence>
<gene>
    <name evidence="13" type="ORF">BN873_100035</name>
</gene>
<evidence type="ECO:0000259" key="12">
    <source>
        <dbReference type="Pfam" id="PF07715"/>
    </source>
</evidence>
<keyword evidence="6 8" id="KW-0472">Membrane</keyword>
<comment type="similarity">
    <text evidence="8 9">Belongs to the TonB-dependent receptor family.</text>
</comment>
<evidence type="ECO:0000256" key="6">
    <source>
        <dbReference type="ARBA" id="ARBA00023136"/>
    </source>
</evidence>
<dbReference type="GO" id="GO:0015344">
    <property type="term" value="F:siderophore uptake transmembrane transporter activity"/>
    <property type="evidence" value="ECO:0007669"/>
    <property type="project" value="TreeGrafter"/>
</dbReference>
<evidence type="ECO:0000256" key="10">
    <source>
        <dbReference type="SAM" id="SignalP"/>
    </source>
</evidence>
<evidence type="ECO:0000256" key="9">
    <source>
        <dbReference type="RuleBase" id="RU003357"/>
    </source>
</evidence>
<dbReference type="Pfam" id="PF00593">
    <property type="entry name" value="TonB_dep_Rec_b-barrel"/>
    <property type="match status" value="1"/>
</dbReference>
<keyword evidence="14" id="KW-1185">Reference proteome</keyword>
<dbReference type="PANTHER" id="PTHR30069:SF27">
    <property type="entry name" value="BLL4766 PROTEIN"/>
    <property type="match status" value="1"/>
</dbReference>
<evidence type="ECO:0000313" key="13">
    <source>
        <dbReference type="EMBL" id="CDI01023.1"/>
    </source>
</evidence>
<keyword evidence="2 8" id="KW-0813">Transport</keyword>
<dbReference type="GO" id="GO:0044718">
    <property type="term" value="P:siderophore transmembrane transport"/>
    <property type="evidence" value="ECO:0007669"/>
    <property type="project" value="TreeGrafter"/>
</dbReference>
<dbReference type="Gene3D" id="2.40.170.20">
    <property type="entry name" value="TonB-dependent receptor, beta-barrel domain"/>
    <property type="match status" value="1"/>
</dbReference>
<dbReference type="Pfam" id="PF07715">
    <property type="entry name" value="Plug"/>
    <property type="match status" value="1"/>
</dbReference>
<evidence type="ECO:0000256" key="4">
    <source>
        <dbReference type="ARBA" id="ARBA00022692"/>
    </source>
</evidence>
<keyword evidence="3 8" id="KW-1134">Transmembrane beta strand</keyword>
<dbReference type="PROSITE" id="PS52016">
    <property type="entry name" value="TONB_DEPENDENT_REC_3"/>
    <property type="match status" value="1"/>
</dbReference>
<sequence length="681" mass="75994">MGKAKTVTPRQTRVIKGLIVLACLGIGARAEAVETDLTQLSIEDLMQVKVVSATKVEQTLQDTAAAVFVITAEDIRRSGATVIPEVLRLAPGVEVARIDASRWSVTIRGFAGTYSNKLLVLVDGRSIYTPLFSGVNWEVEGPPLDEIEQIEIVRGPGGSLWGANAVNGVINIITKHTKDTQGGMVTLTAGNKERAIASVRYADQLGEQARYRLYGQFAERDSLVTPAGRDAQDNWRQGKGGFRLDWNPAAMDSFTVQGEFYNADLKQNFTVFNLAAPYSTHLLSPVEASGGSVQARWQRQYSAQSKMELQAYYHYESHQDYLYDATLDTVNLDFQHNFPLGDRQEIVWGLGYRRNQDEFTDTVITAINPRSVATELFSAFVQDQVDLITDRFRLIAGAKLEHNDFTGWEWQPSLRALWTPHPNHRLWAAASRAVRTPSRGERDVMRLNLTTVSPSALTGNLPGLLYFAGSPDLGSEELTAYEIGYRGQLTERFSLDATVFYHDYAQLLIGNLGTVAVAGTPWPSYLLLPVTLTNAGSGVKSGFELAADWRPAERWRWRLAYSYLDSELKRDDDSSPIYTDGDRQQISLLASWNARDNVDVDVWWRYVAANEISLVSYSGRIESSSYPELGVRLGWRPRKDVELSVVGNNLLGAHHLEFVSEAFAFPVEVERSVYGQVKWKF</sequence>
<evidence type="ECO:0000256" key="5">
    <source>
        <dbReference type="ARBA" id="ARBA00023077"/>
    </source>
</evidence>
<dbReference type="InterPro" id="IPR012910">
    <property type="entry name" value="Plug_dom"/>
</dbReference>